<evidence type="ECO:0008006" key="4">
    <source>
        <dbReference type="Google" id="ProtNLM"/>
    </source>
</evidence>
<dbReference type="Gene3D" id="3.90.550.20">
    <property type="match status" value="1"/>
</dbReference>
<dbReference type="PANTHER" id="PTHR31834:SF1">
    <property type="entry name" value="INITIATION-SPECIFIC ALPHA-1,6-MANNOSYLTRANSFERASE"/>
    <property type="match status" value="1"/>
</dbReference>
<evidence type="ECO:0000313" key="3">
    <source>
        <dbReference type="EMBL" id="CAE2263484.1"/>
    </source>
</evidence>
<protein>
    <recommendedName>
        <fullName evidence="4">Alpha 1,4-glycosyltransferase domain-containing protein</fullName>
    </recommendedName>
</protein>
<feature type="region of interest" description="Disordered" evidence="1">
    <location>
        <begin position="456"/>
        <end position="480"/>
    </location>
</feature>
<dbReference type="InterPro" id="IPR029044">
    <property type="entry name" value="Nucleotide-diphossugar_trans"/>
</dbReference>
<feature type="transmembrane region" description="Helical" evidence="2">
    <location>
        <begin position="62"/>
        <end position="83"/>
    </location>
</feature>
<accession>A0A7S4N3F6</accession>
<dbReference type="AlphaFoldDB" id="A0A7S4N3F6"/>
<dbReference type="InterPro" id="IPR039367">
    <property type="entry name" value="Och1-like"/>
</dbReference>
<keyword evidence="2" id="KW-0472">Membrane</keyword>
<keyword evidence="2" id="KW-0812">Transmembrane</keyword>
<dbReference type="InterPro" id="IPR007577">
    <property type="entry name" value="GlycoTrfase_DXD_sugar-bd_CS"/>
</dbReference>
<dbReference type="SUPFAM" id="SSF53448">
    <property type="entry name" value="Nucleotide-diphospho-sugar transferases"/>
    <property type="match status" value="1"/>
</dbReference>
<evidence type="ECO:0000256" key="2">
    <source>
        <dbReference type="SAM" id="Phobius"/>
    </source>
</evidence>
<dbReference type="PANTHER" id="PTHR31834">
    <property type="entry name" value="INITIATION-SPECIFIC ALPHA-1,6-MANNOSYLTRANSFERASE"/>
    <property type="match status" value="1"/>
</dbReference>
<reference evidence="3" key="1">
    <citation type="submission" date="2021-01" db="EMBL/GenBank/DDBJ databases">
        <authorList>
            <person name="Corre E."/>
            <person name="Pelletier E."/>
            <person name="Niang G."/>
            <person name="Scheremetjew M."/>
            <person name="Finn R."/>
            <person name="Kale V."/>
            <person name="Holt S."/>
            <person name="Cochrane G."/>
            <person name="Meng A."/>
            <person name="Brown T."/>
            <person name="Cohen L."/>
        </authorList>
    </citation>
    <scope>NUCLEOTIDE SEQUENCE</scope>
    <source>
        <strain evidence="3">Isolate 1302-5</strain>
    </source>
</reference>
<dbReference type="FunFam" id="3.90.550.20:FF:000008">
    <property type="entry name" value="Mannosyltransferase OCH1 and related enzymes"/>
    <property type="match status" value="1"/>
</dbReference>
<name>A0A7S4N3F6_9STRA</name>
<evidence type="ECO:0000256" key="1">
    <source>
        <dbReference type="SAM" id="MobiDB-lite"/>
    </source>
</evidence>
<proteinExistence type="predicted"/>
<dbReference type="GO" id="GO:0000009">
    <property type="term" value="F:alpha-1,6-mannosyltransferase activity"/>
    <property type="evidence" value="ECO:0007669"/>
    <property type="project" value="InterPro"/>
</dbReference>
<dbReference type="GO" id="GO:0006487">
    <property type="term" value="P:protein N-linked glycosylation"/>
    <property type="evidence" value="ECO:0007669"/>
    <property type="project" value="TreeGrafter"/>
</dbReference>
<dbReference type="GO" id="GO:0000136">
    <property type="term" value="C:mannan polymerase complex"/>
    <property type="evidence" value="ECO:0007669"/>
    <property type="project" value="TreeGrafter"/>
</dbReference>
<organism evidence="3">
    <name type="scientific">Odontella aurita</name>
    <dbReference type="NCBI Taxonomy" id="265563"/>
    <lineage>
        <taxon>Eukaryota</taxon>
        <taxon>Sar</taxon>
        <taxon>Stramenopiles</taxon>
        <taxon>Ochrophyta</taxon>
        <taxon>Bacillariophyta</taxon>
        <taxon>Mediophyceae</taxon>
        <taxon>Biddulphiophycidae</taxon>
        <taxon>Eupodiscales</taxon>
        <taxon>Odontellaceae</taxon>
        <taxon>Odontella</taxon>
    </lineage>
</organism>
<gene>
    <name evidence="3" type="ORF">OAUR00152_LOCUS27885</name>
</gene>
<feature type="region of interest" description="Disordered" evidence="1">
    <location>
        <begin position="1"/>
        <end position="52"/>
    </location>
</feature>
<keyword evidence="2" id="KW-1133">Transmembrane helix</keyword>
<sequence>MTLQHRRPATPPAMGGRRAPPQSPTPPNSKRGKAEKQQRFAMHPRSNSDPPQIMKTHWKSRLTWIATCAGGWCLLVVALALIAGGSGDNAHRRLGYLSTPALPADGTIRVFHAAKDDSYASDTHWRKIGNKMRAMLSYPSEAAAGRDVPAIEYRIYGPKDRRSFLQQYGQFCYESGGPAGNEILQRYEALDSSPALQVELWKYCMLYMGQGNAYIDATETNLIRSFTDIFLGKKGALDKNYAVLADVHQASKQSPGANEIVKLGMAHSNILIVKAPLNEVVGEMLKLLMETPRKVLTRSSLLLPGELFRLINQSIKSGEKSGKKSKKKWFSGRGVKARVSDWVLLESKCIELADPSSSPRPIWSGVSVSETPGEGTSEAGELLPAPLTGISRRTKADWKRLHQQLDSDTSLIGTSATPDANSRRVTHHCPLSNGAHCCEVFHPDHGLETALMTTRHPIGPMSSSYESSTSRKGEQVPPQPYLQQAGKELISSRTTGTAYSVPEGELQFMSTVREVSLVSDDFVPNLPNEQSPTPNFFDLLLENDCLPTTKACHQCLKRVKEGKGNDCSNCSEECGCYCTVLCKIRPPEKRVVKEYHVYPPAYRKDSNRLVPRIVHQTWFEPVTKEKYPNMSRLIESWIRSGWEYNFYDDDTAAEFLSTHFPSEVRVAYDSILPGAFKADLFRYCVLLIRGGIYADMDVLLTSNLDEVVDNDVGFMTPMDSPGTKVNRRSCLWNGLMAVAPGHPLLARTIEIVVNNIRNRFTSVDYDDMLCPTPVFHVSHSVDTLFTCGPCILGGGINNLLGRHMQDAFTPGDVDVWQVEREGQELSSTNSGIVVSPDDQRLLIPGRTIILRQNKEDMGSHRFTWDEKNMIVASTDMPDYDDRPPTLVHYSKTHGKAGVYGVKKLYTDNIKADEKIRIIVQKVL</sequence>
<dbReference type="Pfam" id="PF04488">
    <property type="entry name" value="Gly_transf_sug"/>
    <property type="match status" value="1"/>
</dbReference>
<dbReference type="EMBL" id="HBKQ01040493">
    <property type="protein sequence ID" value="CAE2263484.1"/>
    <property type="molecule type" value="Transcribed_RNA"/>
</dbReference>